<evidence type="ECO:0000256" key="1">
    <source>
        <dbReference type="SAM" id="MobiDB-lite"/>
    </source>
</evidence>
<dbReference type="Proteomes" id="UP001189429">
    <property type="component" value="Unassembled WGS sequence"/>
</dbReference>
<dbReference type="EMBL" id="CAUYUJ010017720">
    <property type="protein sequence ID" value="CAK0877249.1"/>
    <property type="molecule type" value="Genomic_DNA"/>
</dbReference>
<organism evidence="2 3">
    <name type="scientific">Prorocentrum cordatum</name>
    <dbReference type="NCBI Taxonomy" id="2364126"/>
    <lineage>
        <taxon>Eukaryota</taxon>
        <taxon>Sar</taxon>
        <taxon>Alveolata</taxon>
        <taxon>Dinophyceae</taxon>
        <taxon>Prorocentrales</taxon>
        <taxon>Prorocentraceae</taxon>
        <taxon>Prorocentrum</taxon>
    </lineage>
</organism>
<comment type="caution">
    <text evidence="2">The sequence shown here is derived from an EMBL/GenBank/DDBJ whole genome shotgun (WGS) entry which is preliminary data.</text>
</comment>
<accession>A0ABN9VUK9</accession>
<evidence type="ECO:0000313" key="2">
    <source>
        <dbReference type="EMBL" id="CAK0877249.1"/>
    </source>
</evidence>
<protein>
    <submittedName>
        <fullName evidence="2">Uncharacterized protein</fullName>
    </submittedName>
</protein>
<gene>
    <name evidence="2" type="ORF">PCOR1329_LOCUS61360</name>
</gene>
<sequence length="198" mass="22099">MPLCNFFAPADWALMTLAFELHQLTHSFKSDAKDETRAGIHLDHLDFYYQKYFQKALTPKSFGVETVQAVVDLVKDVVHINGKGQLVSMLSEEMESYQIFVMITEEARRYRSLRIDVGDESAVLKIAVQHGSQQQQNGHKRKGEWKDWKQPQAVGAVGKGTTSKGATGKGATGKGATSKGGWQGQSWANKKPRVWTTK</sequence>
<keyword evidence="3" id="KW-1185">Reference proteome</keyword>
<feature type="region of interest" description="Disordered" evidence="1">
    <location>
        <begin position="129"/>
        <end position="198"/>
    </location>
</feature>
<feature type="compositionally biased region" description="Low complexity" evidence="1">
    <location>
        <begin position="154"/>
        <end position="166"/>
    </location>
</feature>
<reference evidence="2" key="1">
    <citation type="submission" date="2023-10" db="EMBL/GenBank/DDBJ databases">
        <authorList>
            <person name="Chen Y."/>
            <person name="Shah S."/>
            <person name="Dougan E. K."/>
            <person name="Thang M."/>
            <person name="Chan C."/>
        </authorList>
    </citation>
    <scope>NUCLEOTIDE SEQUENCE [LARGE SCALE GENOMIC DNA]</scope>
</reference>
<proteinExistence type="predicted"/>
<name>A0ABN9VUK9_9DINO</name>
<evidence type="ECO:0000313" key="3">
    <source>
        <dbReference type="Proteomes" id="UP001189429"/>
    </source>
</evidence>